<feature type="domain" description="Penicillin-binding protein transpeptidase" evidence="6">
    <location>
        <begin position="354"/>
        <end position="658"/>
    </location>
</feature>
<dbReference type="SUPFAM" id="SSF56519">
    <property type="entry name" value="Penicillin binding protein dimerisation domain"/>
    <property type="match status" value="1"/>
</dbReference>
<dbReference type="STRING" id="686624.SAMN04488242_1959"/>
<dbReference type="SUPFAM" id="SSF56601">
    <property type="entry name" value="beta-lactamase/transpeptidase-like"/>
    <property type="match status" value="1"/>
</dbReference>
<comment type="subcellular location">
    <subcellularLocation>
        <location evidence="1">Membrane</location>
    </subcellularLocation>
</comment>
<dbReference type="Gene3D" id="3.40.710.10">
    <property type="entry name" value="DD-peptidase/beta-lactamase superfamily"/>
    <property type="match status" value="1"/>
</dbReference>
<dbReference type="GO" id="GO:0051301">
    <property type="term" value="P:cell division"/>
    <property type="evidence" value="ECO:0007669"/>
    <property type="project" value="UniProtKB-KW"/>
</dbReference>
<dbReference type="GO" id="GO:0005886">
    <property type="term" value="C:plasma membrane"/>
    <property type="evidence" value="ECO:0007669"/>
    <property type="project" value="TreeGrafter"/>
</dbReference>
<dbReference type="Gene3D" id="3.30.450.330">
    <property type="match status" value="1"/>
</dbReference>
<reference evidence="8 9" key="1">
    <citation type="submission" date="2016-10" db="EMBL/GenBank/DDBJ databases">
        <authorList>
            <person name="de Groot N.N."/>
        </authorList>
    </citation>
    <scope>NUCLEOTIDE SEQUENCE [LARGE SCALE GENOMIC DNA]</scope>
    <source>
        <strain evidence="8 9">CGMCC 1.9159</strain>
    </source>
</reference>
<dbReference type="AlphaFoldDB" id="A0A1G9L2G7"/>
<evidence type="ECO:0000256" key="5">
    <source>
        <dbReference type="SAM" id="Phobius"/>
    </source>
</evidence>
<dbReference type="OrthoDB" id="9789078at2"/>
<dbReference type="GO" id="GO:0071555">
    <property type="term" value="P:cell wall organization"/>
    <property type="evidence" value="ECO:0007669"/>
    <property type="project" value="TreeGrafter"/>
</dbReference>
<dbReference type="EMBL" id="FNGP01000003">
    <property type="protein sequence ID" value="SDL56034.1"/>
    <property type="molecule type" value="Genomic_DNA"/>
</dbReference>
<keyword evidence="8" id="KW-0132">Cell division</keyword>
<dbReference type="GO" id="GO:0008658">
    <property type="term" value="F:penicillin binding"/>
    <property type="evidence" value="ECO:0007669"/>
    <property type="project" value="InterPro"/>
</dbReference>
<evidence type="ECO:0000313" key="8">
    <source>
        <dbReference type="EMBL" id="SDL56034.1"/>
    </source>
</evidence>
<comment type="similarity">
    <text evidence="2">Belongs to the transpeptidase family.</text>
</comment>
<dbReference type="Pfam" id="PF03717">
    <property type="entry name" value="PBP_dimer"/>
    <property type="match status" value="1"/>
</dbReference>
<feature type="domain" description="Penicillin-binding protein dimerisation" evidence="7">
    <location>
        <begin position="129"/>
        <end position="310"/>
    </location>
</feature>
<feature type="transmembrane region" description="Helical" evidence="5">
    <location>
        <begin position="86"/>
        <end position="105"/>
    </location>
</feature>
<keyword evidence="8" id="KW-0131">Cell cycle</keyword>
<organism evidence="8 9">
    <name type="scientific">Tessaracoccus oleiagri</name>
    <dbReference type="NCBI Taxonomy" id="686624"/>
    <lineage>
        <taxon>Bacteria</taxon>
        <taxon>Bacillati</taxon>
        <taxon>Actinomycetota</taxon>
        <taxon>Actinomycetes</taxon>
        <taxon>Propionibacteriales</taxon>
        <taxon>Propionibacteriaceae</taxon>
        <taxon>Tessaracoccus</taxon>
    </lineage>
</organism>
<protein>
    <submittedName>
        <fullName evidence="8">Cell division protein FtsI (Penicillin-binding protein 3)</fullName>
    </submittedName>
</protein>
<feature type="region of interest" description="Disordered" evidence="4">
    <location>
        <begin position="1"/>
        <end position="74"/>
    </location>
</feature>
<name>A0A1G9L2G7_9ACTN</name>
<keyword evidence="9" id="KW-1185">Reference proteome</keyword>
<evidence type="ECO:0000256" key="3">
    <source>
        <dbReference type="ARBA" id="ARBA00023136"/>
    </source>
</evidence>
<sequence>MSDERRPPARKPAAPRSTGGTRRARNGASSRTSATASSSTRKPAAKQRATTAAPARKRRRVDAPPPGERRYRRSASLKLASTGLRLRVFLVVVALLLGVAGVRAFQLQALDPQAFAAEAASKMQTTRDEPAIRGAITDRNGVVLAETEPGFKVTVDPDMIKTNGADKRYPMSRKKQEEAELAPGAVADILVEHLGGRKADYLEIFDRTNEKTGKRSRYEIVARQVPAHTFTQIQADMRAGLDGDGKRPLYGVFGESDPIRVYPNRSTGSNVVGFVNAEGKGASGLEYALQEQLAGVDGKSTYDRSTYGRIPLGTNIMVPAEDGVDYQLTLDSDLQWMTDQMLAEGIRNAKAKTGTAVAMNVHTGEILALSVLPTFDSSNPGAADPDDLGNRAVTQAYEPGSTQKVLTMAALADQGLVTPDTRVQVPPRIASGGGYVSDSYDHGTINLTARGILANSSNIGTIQLARQMEKGTLSQYLASFGLGSKSGSGLPGENAGSIPGKDMPDYTRDQISFGQGLSVNAVQMASAIASVVNGGTYHQPRIIKSATGADGKAVELPEPTSREVISEEASAMVVEMMEAVTMLDPDKRAIPGYRTAGKSGTAQRYDPKCKCYNGFTASYVGVAPAEDPQILVYVVLDQPTNGNLGSQLALPVVNQVLQIALPRYNVLPSTSEAPRKALTFE</sequence>
<evidence type="ECO:0000259" key="7">
    <source>
        <dbReference type="Pfam" id="PF03717"/>
    </source>
</evidence>
<keyword evidence="5" id="KW-1133">Transmembrane helix</keyword>
<dbReference type="Proteomes" id="UP000199475">
    <property type="component" value="Unassembled WGS sequence"/>
</dbReference>
<accession>A0A1G9L2G7</accession>
<keyword evidence="5" id="KW-0812">Transmembrane</keyword>
<evidence type="ECO:0000256" key="4">
    <source>
        <dbReference type="SAM" id="MobiDB-lite"/>
    </source>
</evidence>
<evidence type="ECO:0000256" key="2">
    <source>
        <dbReference type="ARBA" id="ARBA00007171"/>
    </source>
</evidence>
<dbReference type="PANTHER" id="PTHR30627:SF1">
    <property type="entry name" value="PEPTIDOGLYCAN D,D-TRANSPEPTIDASE FTSI"/>
    <property type="match status" value="1"/>
</dbReference>
<gene>
    <name evidence="8" type="ORF">SAMN04488242_1959</name>
</gene>
<proteinExistence type="inferred from homology"/>
<dbReference type="Gene3D" id="3.90.1310.10">
    <property type="entry name" value="Penicillin-binding protein 2a (Domain 2)"/>
    <property type="match status" value="1"/>
</dbReference>
<evidence type="ECO:0000256" key="1">
    <source>
        <dbReference type="ARBA" id="ARBA00004370"/>
    </source>
</evidence>
<feature type="compositionally biased region" description="Low complexity" evidence="4">
    <location>
        <begin position="11"/>
        <end position="54"/>
    </location>
</feature>
<dbReference type="PANTHER" id="PTHR30627">
    <property type="entry name" value="PEPTIDOGLYCAN D,D-TRANSPEPTIDASE"/>
    <property type="match status" value="1"/>
</dbReference>
<dbReference type="InterPro" id="IPR001460">
    <property type="entry name" value="PCN-bd_Tpept"/>
</dbReference>
<evidence type="ECO:0000313" key="9">
    <source>
        <dbReference type="Proteomes" id="UP000199475"/>
    </source>
</evidence>
<dbReference type="InterPro" id="IPR050515">
    <property type="entry name" value="Beta-lactam/transpept"/>
</dbReference>
<evidence type="ECO:0000259" key="6">
    <source>
        <dbReference type="Pfam" id="PF00905"/>
    </source>
</evidence>
<keyword evidence="3 5" id="KW-0472">Membrane</keyword>
<dbReference type="InterPro" id="IPR036138">
    <property type="entry name" value="PBP_dimer_sf"/>
</dbReference>
<dbReference type="InterPro" id="IPR012338">
    <property type="entry name" value="Beta-lactam/transpept-like"/>
</dbReference>
<dbReference type="Pfam" id="PF00905">
    <property type="entry name" value="Transpeptidase"/>
    <property type="match status" value="1"/>
</dbReference>
<dbReference type="InterPro" id="IPR005311">
    <property type="entry name" value="PBP_dimer"/>
</dbReference>